<evidence type="ECO:0000313" key="5">
    <source>
        <dbReference type="Proteomes" id="UP000076798"/>
    </source>
</evidence>
<feature type="transmembrane region" description="Helical" evidence="3">
    <location>
        <begin position="637"/>
        <end position="655"/>
    </location>
</feature>
<evidence type="ECO:0000256" key="1">
    <source>
        <dbReference type="SAM" id="Coils"/>
    </source>
</evidence>
<accession>A0A166HQ44</accession>
<keyword evidence="3" id="KW-1133">Transmembrane helix</keyword>
<keyword evidence="3" id="KW-0812">Transmembrane</keyword>
<dbReference type="Proteomes" id="UP000076798">
    <property type="component" value="Unassembled WGS sequence"/>
</dbReference>
<feature type="region of interest" description="Disordered" evidence="2">
    <location>
        <begin position="226"/>
        <end position="305"/>
    </location>
</feature>
<keyword evidence="1" id="KW-0175">Coiled coil</keyword>
<dbReference type="STRING" id="1314776.A0A166HQ44"/>
<feature type="region of interest" description="Disordered" evidence="2">
    <location>
        <begin position="121"/>
        <end position="141"/>
    </location>
</feature>
<dbReference type="EMBL" id="KV428010">
    <property type="protein sequence ID" value="KZT42957.1"/>
    <property type="molecule type" value="Genomic_DNA"/>
</dbReference>
<feature type="compositionally biased region" description="Pro residues" evidence="2">
    <location>
        <begin position="1"/>
        <end position="12"/>
    </location>
</feature>
<feature type="compositionally biased region" description="Polar residues" evidence="2">
    <location>
        <begin position="547"/>
        <end position="556"/>
    </location>
</feature>
<feature type="compositionally biased region" description="Acidic residues" evidence="2">
    <location>
        <begin position="296"/>
        <end position="305"/>
    </location>
</feature>
<keyword evidence="3" id="KW-0472">Membrane</keyword>
<evidence type="ECO:0000313" key="4">
    <source>
        <dbReference type="EMBL" id="KZT42957.1"/>
    </source>
</evidence>
<keyword evidence="5" id="KW-1185">Reference proteome</keyword>
<feature type="region of interest" description="Disordered" evidence="2">
    <location>
        <begin position="147"/>
        <end position="166"/>
    </location>
</feature>
<dbReference type="AlphaFoldDB" id="A0A166HQ44"/>
<dbReference type="OrthoDB" id="9451547at2759"/>
<gene>
    <name evidence="4" type="ORF">SISSUDRAFT_1040842</name>
</gene>
<reference evidence="4 5" key="1">
    <citation type="journal article" date="2016" name="Mol. Biol. Evol.">
        <title>Comparative Genomics of Early-Diverging Mushroom-Forming Fungi Provides Insights into the Origins of Lignocellulose Decay Capabilities.</title>
        <authorList>
            <person name="Nagy L.G."/>
            <person name="Riley R."/>
            <person name="Tritt A."/>
            <person name="Adam C."/>
            <person name="Daum C."/>
            <person name="Floudas D."/>
            <person name="Sun H."/>
            <person name="Yadav J.S."/>
            <person name="Pangilinan J."/>
            <person name="Larsson K.H."/>
            <person name="Matsuura K."/>
            <person name="Barry K."/>
            <person name="Labutti K."/>
            <person name="Kuo R."/>
            <person name="Ohm R.A."/>
            <person name="Bhattacharya S.S."/>
            <person name="Shirouzu T."/>
            <person name="Yoshinaga Y."/>
            <person name="Martin F.M."/>
            <person name="Grigoriev I.V."/>
            <person name="Hibbett D.S."/>
        </authorList>
    </citation>
    <scope>NUCLEOTIDE SEQUENCE [LARGE SCALE GENOMIC DNA]</scope>
    <source>
        <strain evidence="4 5">HHB10207 ss-3</strain>
    </source>
</reference>
<name>A0A166HQ44_9AGAM</name>
<organism evidence="4 5">
    <name type="scientific">Sistotremastrum suecicum HHB10207 ss-3</name>
    <dbReference type="NCBI Taxonomy" id="1314776"/>
    <lineage>
        <taxon>Eukaryota</taxon>
        <taxon>Fungi</taxon>
        <taxon>Dikarya</taxon>
        <taxon>Basidiomycota</taxon>
        <taxon>Agaricomycotina</taxon>
        <taxon>Agaricomycetes</taxon>
        <taxon>Sistotremastrales</taxon>
        <taxon>Sistotremastraceae</taxon>
        <taxon>Sistotremastrum</taxon>
    </lineage>
</organism>
<sequence>MNPATTPRPRPPGRVGKRASLVVPVEDLPSDLFGANDYTPSETVSPDLGEMNEDWMNGRTKEELATLLLKADGLIRRREQELTVAATVGKQLLQSNAILKQEHDALLARFPTTPVRDPFYVPDRPDVKRSDSAWVSDDDTDTTAVESFNSSLHDRPKRRKSSRVMASPSTLTYLSTQNDLLMARLAAIEKETSEAEKMGKENLRALEKEIGGLKAELEQSRQRARELEEQVRSQSVVKEARAKAERIRKMRGASGPSTPSSEPAHDFAPPSSHSFTTLPRRSQSRRLSLMPMDTDSPTDYDPDSESVTDLTLVKQQEAQAFDEEVLRTELNRKIAELETANREMVANHLETTARLEHATNEANALRKVFETLEREENLDLHESLNAEWSVQSPSFSESKGKSRTWTRSSATRGSGNRSQIWLQKSSHARRPLATSLFQTPPPSPSKSRKLLPQTERLKTSLRTRASVPTLSAELSKALRSTPLSKTPSLANLRIEESDDTPYPLTEAHIDAAFQSLQTSFPETELQDPFQLSSPSSPSDPPYRETSIEAQNEPDSSTLRRRHHLRQISTESSTFSDRKLYTPSRRGSVVDYKSSPVVEDADLITDDQNLSSLLSMSDVRILERRESEKNWTSVVIEFWILLQFLVVFFVFVWSVAKRGPRGVIGSRN</sequence>
<feature type="region of interest" description="Disordered" evidence="2">
    <location>
        <begin position="434"/>
        <end position="468"/>
    </location>
</feature>
<evidence type="ECO:0000256" key="3">
    <source>
        <dbReference type="SAM" id="Phobius"/>
    </source>
</evidence>
<feature type="region of interest" description="Disordered" evidence="2">
    <location>
        <begin position="524"/>
        <end position="560"/>
    </location>
</feature>
<feature type="region of interest" description="Disordered" evidence="2">
    <location>
        <begin position="389"/>
        <end position="422"/>
    </location>
</feature>
<feature type="compositionally biased region" description="Low complexity" evidence="2">
    <location>
        <begin position="526"/>
        <end position="536"/>
    </location>
</feature>
<proteinExistence type="predicted"/>
<feature type="coiled-coil region" evidence="1">
    <location>
        <begin position="323"/>
        <end position="375"/>
    </location>
</feature>
<feature type="compositionally biased region" description="Basic and acidic residues" evidence="2">
    <location>
        <begin position="238"/>
        <end position="247"/>
    </location>
</feature>
<feature type="compositionally biased region" description="Low complexity" evidence="2">
    <location>
        <begin position="278"/>
        <end position="295"/>
    </location>
</feature>
<evidence type="ECO:0000256" key="2">
    <source>
        <dbReference type="SAM" id="MobiDB-lite"/>
    </source>
</evidence>
<feature type="region of interest" description="Disordered" evidence="2">
    <location>
        <begin position="1"/>
        <end position="21"/>
    </location>
</feature>
<protein>
    <submittedName>
        <fullName evidence="4">Uncharacterized protein</fullName>
    </submittedName>
</protein>